<sequence>MPKMLSDTRWSCRADACQTLVHGYENKMKILFAFSTDIEEKSKTAKGLFDQMSKLETWIFAEFWNTVLQHFNSNSKTLQSVQLNLNAAVGVLKSLKDFINEQRTKCEEAGNRLTDTEEYIVEHRHLQCLSAAT</sequence>
<dbReference type="AlphaFoldDB" id="A0AAD1W4C2"/>
<organism evidence="1 2">
    <name type="scientific">Pelobates cultripes</name>
    <name type="common">Western spadefoot toad</name>
    <dbReference type="NCBI Taxonomy" id="61616"/>
    <lineage>
        <taxon>Eukaryota</taxon>
        <taxon>Metazoa</taxon>
        <taxon>Chordata</taxon>
        <taxon>Craniata</taxon>
        <taxon>Vertebrata</taxon>
        <taxon>Euteleostomi</taxon>
        <taxon>Amphibia</taxon>
        <taxon>Batrachia</taxon>
        <taxon>Anura</taxon>
        <taxon>Pelobatoidea</taxon>
        <taxon>Pelobatidae</taxon>
        <taxon>Pelobates</taxon>
    </lineage>
</organism>
<dbReference type="Proteomes" id="UP001295444">
    <property type="component" value="Chromosome 04"/>
</dbReference>
<gene>
    <name evidence="1" type="ORF">PECUL_23A010909</name>
</gene>
<protein>
    <submittedName>
        <fullName evidence="1">Uncharacterized protein</fullName>
    </submittedName>
</protein>
<evidence type="ECO:0000313" key="1">
    <source>
        <dbReference type="EMBL" id="CAH2283549.1"/>
    </source>
</evidence>
<name>A0AAD1W4C2_PELCU</name>
<dbReference type="EMBL" id="OW240915">
    <property type="protein sequence ID" value="CAH2283549.1"/>
    <property type="molecule type" value="Genomic_DNA"/>
</dbReference>
<proteinExistence type="predicted"/>
<reference evidence="1" key="1">
    <citation type="submission" date="2022-03" db="EMBL/GenBank/DDBJ databases">
        <authorList>
            <person name="Alioto T."/>
            <person name="Alioto T."/>
            <person name="Gomez Garrido J."/>
        </authorList>
    </citation>
    <scope>NUCLEOTIDE SEQUENCE</scope>
</reference>
<accession>A0AAD1W4C2</accession>
<keyword evidence="2" id="KW-1185">Reference proteome</keyword>
<evidence type="ECO:0000313" key="2">
    <source>
        <dbReference type="Proteomes" id="UP001295444"/>
    </source>
</evidence>